<dbReference type="EMBL" id="RJUL01000010">
    <property type="protein sequence ID" value="ROQ22427.1"/>
    <property type="molecule type" value="Genomic_DNA"/>
</dbReference>
<dbReference type="InterPro" id="IPR000620">
    <property type="entry name" value="EamA_dom"/>
</dbReference>
<reference evidence="9 10" key="1">
    <citation type="submission" date="2018-11" db="EMBL/GenBank/DDBJ databases">
        <title>Genomic Encyclopedia of Type Strains, Phase IV (KMG-IV): sequencing the most valuable type-strain genomes for metagenomic binning, comparative biology and taxonomic classification.</title>
        <authorList>
            <person name="Goeker M."/>
        </authorList>
    </citation>
    <scope>NUCLEOTIDE SEQUENCE [LARGE SCALE GENOMIC DNA]</scope>
    <source>
        <strain evidence="9 10">DSM 21945</strain>
    </source>
</reference>
<evidence type="ECO:0000256" key="2">
    <source>
        <dbReference type="ARBA" id="ARBA00007362"/>
    </source>
</evidence>
<feature type="transmembrane region" description="Helical" evidence="7">
    <location>
        <begin position="149"/>
        <end position="166"/>
    </location>
</feature>
<evidence type="ECO:0000259" key="8">
    <source>
        <dbReference type="Pfam" id="PF00892"/>
    </source>
</evidence>
<evidence type="ECO:0000313" key="10">
    <source>
        <dbReference type="Proteomes" id="UP000268033"/>
    </source>
</evidence>
<accession>A0A3N1P5K7</accession>
<feature type="transmembrane region" description="Helical" evidence="7">
    <location>
        <begin position="65"/>
        <end position="84"/>
    </location>
</feature>
<evidence type="ECO:0000256" key="4">
    <source>
        <dbReference type="ARBA" id="ARBA00022692"/>
    </source>
</evidence>
<dbReference type="GO" id="GO:0016020">
    <property type="term" value="C:membrane"/>
    <property type="evidence" value="ECO:0007669"/>
    <property type="project" value="InterPro"/>
</dbReference>
<organism evidence="9 10">
    <name type="scientific">Gallaecimonas pentaromativorans</name>
    <dbReference type="NCBI Taxonomy" id="584787"/>
    <lineage>
        <taxon>Bacteria</taxon>
        <taxon>Pseudomonadati</taxon>
        <taxon>Pseudomonadota</taxon>
        <taxon>Gammaproteobacteria</taxon>
        <taxon>Enterobacterales</taxon>
        <taxon>Gallaecimonadaceae</taxon>
        <taxon>Gallaecimonas</taxon>
    </lineage>
</organism>
<feature type="transmembrane region" description="Helical" evidence="7">
    <location>
        <begin position="203"/>
        <end position="224"/>
    </location>
</feature>
<feature type="transmembrane region" description="Helical" evidence="7">
    <location>
        <begin position="35"/>
        <end position="53"/>
    </location>
</feature>
<feature type="transmembrane region" description="Helical" evidence="7">
    <location>
        <begin position="261"/>
        <end position="281"/>
    </location>
</feature>
<keyword evidence="4 7" id="KW-0812">Transmembrane</keyword>
<evidence type="ECO:0000256" key="7">
    <source>
        <dbReference type="SAM" id="Phobius"/>
    </source>
</evidence>
<comment type="caution">
    <text evidence="9">The sequence shown here is derived from an EMBL/GenBank/DDBJ whole genome shotgun (WGS) entry which is preliminary data.</text>
</comment>
<comment type="similarity">
    <text evidence="2">Belongs to the EamA transporter family.</text>
</comment>
<feature type="domain" description="EamA" evidence="8">
    <location>
        <begin position="148"/>
        <end position="276"/>
    </location>
</feature>
<evidence type="ECO:0000256" key="6">
    <source>
        <dbReference type="ARBA" id="ARBA00023136"/>
    </source>
</evidence>
<feature type="transmembrane region" description="Helical" evidence="7">
    <location>
        <begin position="236"/>
        <end position="255"/>
    </location>
</feature>
<keyword evidence="3" id="KW-1003">Cell membrane</keyword>
<dbReference type="Pfam" id="PF00892">
    <property type="entry name" value="EamA"/>
    <property type="match status" value="2"/>
</dbReference>
<protein>
    <submittedName>
        <fullName evidence="9">Threonine/homoserine efflux transporter RhtA</fullName>
    </submittedName>
</protein>
<dbReference type="InterPro" id="IPR037185">
    <property type="entry name" value="EmrE-like"/>
</dbReference>
<keyword evidence="6 7" id="KW-0472">Membrane</keyword>
<feature type="transmembrane region" description="Helical" evidence="7">
    <location>
        <begin position="178"/>
        <end position="197"/>
    </location>
</feature>
<evidence type="ECO:0000256" key="5">
    <source>
        <dbReference type="ARBA" id="ARBA00022989"/>
    </source>
</evidence>
<sequence>MPSSRSLWELHIAVLLFGGTALFAKLIPLGALDMTVLRCVIAALTLALVVKATKGRLRLGSGREYATALALGVVVSLHWVTYFASMQVSTVAVGMIAFFTYPVMAVLLEPMIKRQLPHPRDLLAAAIVLVGIVLIVPDTNLDNSTTQGVALGVLSALLFTLRNLLHKHRFSHHSGPKAMFYQCLVAAVVLAPFQSSAALLMPLWGWGLLLVLGIGFTATPHALLAQALGNLKVKSVALISCLQPIYATVLAALVLHEIPDWRTLVGGVLVVSAAVFETLAARSQKP</sequence>
<gene>
    <name evidence="9" type="ORF">EDC28_11070</name>
</gene>
<dbReference type="Proteomes" id="UP000268033">
    <property type="component" value="Unassembled WGS sequence"/>
</dbReference>
<dbReference type="OrthoDB" id="9150437at2"/>
<evidence type="ECO:0000313" key="9">
    <source>
        <dbReference type="EMBL" id="ROQ22427.1"/>
    </source>
</evidence>
<dbReference type="PANTHER" id="PTHR22911">
    <property type="entry name" value="ACYL-MALONYL CONDENSING ENZYME-RELATED"/>
    <property type="match status" value="1"/>
</dbReference>
<feature type="domain" description="EamA" evidence="8">
    <location>
        <begin position="12"/>
        <end position="136"/>
    </location>
</feature>
<feature type="transmembrane region" description="Helical" evidence="7">
    <location>
        <begin position="90"/>
        <end position="108"/>
    </location>
</feature>
<evidence type="ECO:0000256" key="1">
    <source>
        <dbReference type="ARBA" id="ARBA00004651"/>
    </source>
</evidence>
<keyword evidence="10" id="KW-1185">Reference proteome</keyword>
<dbReference type="SUPFAM" id="SSF103481">
    <property type="entry name" value="Multidrug resistance efflux transporter EmrE"/>
    <property type="match status" value="2"/>
</dbReference>
<proteinExistence type="inferred from homology"/>
<dbReference type="STRING" id="584787.GCA_001247655_00977"/>
<evidence type="ECO:0000256" key="3">
    <source>
        <dbReference type="ARBA" id="ARBA00022475"/>
    </source>
</evidence>
<keyword evidence="5 7" id="KW-1133">Transmembrane helix</keyword>
<feature type="transmembrane region" description="Helical" evidence="7">
    <location>
        <begin position="120"/>
        <end position="137"/>
    </location>
</feature>
<dbReference type="PANTHER" id="PTHR22911:SF79">
    <property type="entry name" value="MOBA-LIKE NTP TRANSFERASE DOMAIN-CONTAINING PROTEIN"/>
    <property type="match status" value="1"/>
</dbReference>
<name>A0A3N1P5K7_9GAMM</name>
<dbReference type="RefSeq" id="WP_050659875.1">
    <property type="nucleotide sequence ID" value="NZ_LFWC01000012.1"/>
</dbReference>
<dbReference type="AlphaFoldDB" id="A0A3N1P5K7"/>
<feature type="transmembrane region" description="Helical" evidence="7">
    <location>
        <begin position="7"/>
        <end position="29"/>
    </location>
</feature>
<comment type="subcellular location">
    <subcellularLocation>
        <location evidence="1">Cell membrane</location>
        <topology evidence="1">Multi-pass membrane protein</topology>
    </subcellularLocation>
</comment>